<dbReference type="OrthoDB" id="3265603at2759"/>
<keyword evidence="2" id="KW-0812">Transmembrane</keyword>
<dbReference type="EMBL" id="JACAZE010000002">
    <property type="protein sequence ID" value="KAF7320982.1"/>
    <property type="molecule type" value="Genomic_DNA"/>
</dbReference>
<keyword evidence="2" id="KW-1133">Transmembrane helix</keyword>
<feature type="transmembrane region" description="Helical" evidence="2">
    <location>
        <begin position="20"/>
        <end position="46"/>
    </location>
</feature>
<dbReference type="Proteomes" id="UP000613580">
    <property type="component" value="Unassembled WGS sequence"/>
</dbReference>
<feature type="compositionally biased region" description="Polar residues" evidence="1">
    <location>
        <begin position="150"/>
        <end position="160"/>
    </location>
</feature>
<accession>A0A8H6TQJ5</accession>
<feature type="region of interest" description="Disordered" evidence="1">
    <location>
        <begin position="136"/>
        <end position="164"/>
    </location>
</feature>
<evidence type="ECO:0000313" key="3">
    <source>
        <dbReference type="EMBL" id="KAF7320982.1"/>
    </source>
</evidence>
<reference evidence="3" key="1">
    <citation type="submission" date="2020-05" db="EMBL/GenBank/DDBJ databases">
        <title>Mycena genomes resolve the evolution of fungal bioluminescence.</title>
        <authorList>
            <person name="Tsai I.J."/>
        </authorList>
    </citation>
    <scope>NUCLEOTIDE SEQUENCE</scope>
    <source>
        <strain evidence="3">110903Hualien_Pintung</strain>
    </source>
</reference>
<dbReference type="AlphaFoldDB" id="A0A8H6TQJ5"/>
<evidence type="ECO:0000313" key="4">
    <source>
        <dbReference type="Proteomes" id="UP000613580"/>
    </source>
</evidence>
<evidence type="ECO:0000256" key="2">
    <source>
        <dbReference type="SAM" id="Phobius"/>
    </source>
</evidence>
<gene>
    <name evidence="3" type="ORF">HMN09_00185000</name>
</gene>
<evidence type="ECO:0000256" key="1">
    <source>
        <dbReference type="SAM" id="MobiDB-lite"/>
    </source>
</evidence>
<keyword evidence="2" id="KW-0472">Membrane</keyword>
<comment type="caution">
    <text evidence="3">The sequence shown here is derived from an EMBL/GenBank/DDBJ whole genome shotgun (WGS) entry which is preliminary data.</text>
</comment>
<name>A0A8H6TQJ5_MYCCL</name>
<keyword evidence="4" id="KW-1185">Reference proteome</keyword>
<sequence>MPTLLDIGLLRRDTPEIGGSAGGFIGLVVALSVIVVGASIGIFYLLRHHEPTQRDRAMRRERRETSERAFGVPAITANRAAAGPARREANASTASAWTSLSRMFRTHTGHDGWIQASGDAWEADEVEREMGLRHGYEDAPFKPPVEDPYDTSSRPTSSIHSYHGQDPEIRWAPRFTASHSTFSDLNTIPRSASPETVSDHTVIPQAADRHMSVDSLNSIRTFEGGTKFVEGL</sequence>
<organism evidence="3 4">
    <name type="scientific">Mycena chlorophos</name>
    <name type="common">Agaric fungus</name>
    <name type="synonym">Agaricus chlorophos</name>
    <dbReference type="NCBI Taxonomy" id="658473"/>
    <lineage>
        <taxon>Eukaryota</taxon>
        <taxon>Fungi</taxon>
        <taxon>Dikarya</taxon>
        <taxon>Basidiomycota</taxon>
        <taxon>Agaricomycotina</taxon>
        <taxon>Agaricomycetes</taxon>
        <taxon>Agaricomycetidae</taxon>
        <taxon>Agaricales</taxon>
        <taxon>Marasmiineae</taxon>
        <taxon>Mycenaceae</taxon>
        <taxon>Mycena</taxon>
    </lineage>
</organism>
<proteinExistence type="predicted"/>
<protein>
    <submittedName>
        <fullName evidence="3">Uncharacterized protein</fullName>
    </submittedName>
</protein>